<evidence type="ECO:0000313" key="1">
    <source>
        <dbReference type="EMBL" id="SPP97906.1"/>
    </source>
</evidence>
<dbReference type="SUPFAM" id="SSF55874">
    <property type="entry name" value="ATPase domain of HSP90 chaperone/DNA topoisomerase II/histidine kinase"/>
    <property type="match status" value="1"/>
</dbReference>
<proteinExistence type="predicted"/>
<dbReference type="Proteomes" id="UP000246085">
    <property type="component" value="Chromosome BRAD3257"/>
</dbReference>
<dbReference type="EMBL" id="LS398110">
    <property type="protein sequence ID" value="SPP97906.1"/>
    <property type="molecule type" value="Genomic_DNA"/>
</dbReference>
<gene>
    <name evidence="1" type="ORF">BRAD3257_7066</name>
</gene>
<sequence>MMTPSDRGVIVDKIQIQQVALNLIRNGIEVMASCPRREVAKVDTYTVADNGPGSSADIRRPTVPALCHEQTPWHGCEAINLPDDHCVI</sequence>
<dbReference type="InterPro" id="IPR036890">
    <property type="entry name" value="HATPase_C_sf"/>
</dbReference>
<name>A0A2U3Q951_9BRAD</name>
<accession>A0A2U3Q951</accession>
<dbReference type="KEGG" id="bvz:BRAD3257_7066"/>
<dbReference type="RefSeq" id="WP_244607772.1">
    <property type="nucleotide sequence ID" value="NZ_JAGIKT010000007.1"/>
</dbReference>
<reference evidence="1 2" key="1">
    <citation type="submission" date="2018-03" db="EMBL/GenBank/DDBJ databases">
        <authorList>
            <person name="Gully D."/>
        </authorList>
    </citation>
    <scope>NUCLEOTIDE SEQUENCE [LARGE SCALE GENOMIC DNA]</scope>
    <source>
        <strain evidence="1">ORS3257</strain>
    </source>
</reference>
<organism evidence="1 2">
    <name type="scientific">Bradyrhizobium vignae</name>
    <dbReference type="NCBI Taxonomy" id="1549949"/>
    <lineage>
        <taxon>Bacteria</taxon>
        <taxon>Pseudomonadati</taxon>
        <taxon>Pseudomonadota</taxon>
        <taxon>Alphaproteobacteria</taxon>
        <taxon>Hyphomicrobiales</taxon>
        <taxon>Nitrobacteraceae</taxon>
        <taxon>Bradyrhizobium</taxon>
    </lineage>
</organism>
<dbReference type="AlphaFoldDB" id="A0A2U3Q951"/>
<evidence type="ECO:0000313" key="2">
    <source>
        <dbReference type="Proteomes" id="UP000246085"/>
    </source>
</evidence>
<protein>
    <submittedName>
        <fullName evidence="1">Uncharacterized protein</fullName>
    </submittedName>
</protein>